<dbReference type="GO" id="GO:0031012">
    <property type="term" value="C:extracellular matrix"/>
    <property type="evidence" value="ECO:0000318"/>
    <property type="project" value="GO_Central"/>
</dbReference>
<dbReference type="InterPro" id="IPR052846">
    <property type="entry name" value="ECM-enzyme_regulator"/>
</dbReference>
<gene>
    <name evidence="3" type="ORF">DICPUDRAFT_98094</name>
</gene>
<organism evidence="3 4">
    <name type="scientific">Dictyostelium purpureum</name>
    <name type="common">Slime mold</name>
    <dbReference type="NCBI Taxonomy" id="5786"/>
    <lineage>
        <taxon>Eukaryota</taxon>
        <taxon>Amoebozoa</taxon>
        <taxon>Evosea</taxon>
        <taxon>Eumycetozoa</taxon>
        <taxon>Dictyostelia</taxon>
        <taxon>Dictyosteliales</taxon>
        <taxon>Dictyosteliaceae</taxon>
        <taxon>Dictyostelium</taxon>
    </lineage>
</organism>
<dbReference type="Proteomes" id="UP000001064">
    <property type="component" value="Unassembled WGS sequence"/>
</dbReference>
<dbReference type="EMBL" id="GL871082">
    <property type="protein sequence ID" value="EGC34805.1"/>
    <property type="molecule type" value="Genomic_DNA"/>
</dbReference>
<dbReference type="GeneID" id="10499116"/>
<feature type="chain" id="PRO_5003261828" description="Dickkopf N-terminal cysteine-rich domain-containing protein" evidence="2">
    <location>
        <begin position="21"/>
        <end position="305"/>
    </location>
</feature>
<dbReference type="InParanoid" id="F0ZMN0"/>
<dbReference type="GO" id="GO:0005576">
    <property type="term" value="C:extracellular region"/>
    <property type="evidence" value="ECO:0000318"/>
    <property type="project" value="GO_Central"/>
</dbReference>
<keyword evidence="4" id="KW-1185">Reference proteome</keyword>
<dbReference type="Pfam" id="PF00526">
    <property type="entry name" value="Dicty_CTDC"/>
    <property type="match status" value="6"/>
</dbReference>
<proteinExistence type="predicted"/>
<evidence type="ECO:0008006" key="5">
    <source>
        <dbReference type="Google" id="ProtNLM"/>
    </source>
</evidence>
<dbReference type="eggNOG" id="ENOG502REB8">
    <property type="taxonomic scope" value="Eukaryota"/>
</dbReference>
<keyword evidence="1 2" id="KW-0732">Signal</keyword>
<dbReference type="PANTHER" id="PTHR31797">
    <property type="entry name" value="EXTRACELLULAR MATRIX PROTEIN A-RELATED"/>
    <property type="match status" value="1"/>
</dbReference>
<dbReference type="OrthoDB" id="10322456at2759"/>
<accession>F0ZMN0</accession>
<evidence type="ECO:0000313" key="3">
    <source>
        <dbReference type="EMBL" id="EGC34805.1"/>
    </source>
</evidence>
<dbReference type="RefSeq" id="XP_003288662.1">
    <property type="nucleotide sequence ID" value="XM_003288614.1"/>
</dbReference>
<dbReference type="KEGG" id="dpp:DICPUDRAFT_98094"/>
<evidence type="ECO:0000256" key="2">
    <source>
        <dbReference type="SAM" id="SignalP"/>
    </source>
</evidence>
<dbReference type="FunCoup" id="F0ZMN0">
    <property type="interactions" value="937"/>
</dbReference>
<sequence length="305" mass="34161">MRLLCLILFLVLNYIVYINCETNEIAVLCNDNDPCTVDRFKILKCEHTPKCVPQNQCEIATCNKKNGDCSFQQKCVSRHACEKAYCNPSNGECIYTPTCISGDRCSIASCNETTGACNIKPLCKGEEICHEGGYCVDCSDNNPCTTDFYSPYYGVCINIVNEWINCENSTEYRNCLKGCQTDNCRTAVCDKQTLKCHTNYKDCSDGDLCTLDNCDPEIGCTHQAVDCSDNNPCTIDFCDNEYGCHYKPDPACNGNKPCNVNSDCNDNVACTKDVCTNGYCEHTLNCGFDQHCNREYKCEKVRFEN</sequence>
<name>F0ZMN0_DICPU</name>
<evidence type="ECO:0000256" key="1">
    <source>
        <dbReference type="ARBA" id="ARBA00022729"/>
    </source>
</evidence>
<dbReference type="VEuPathDB" id="AmoebaDB:DICPUDRAFT_98094"/>
<dbReference type="GO" id="GO:0099120">
    <property type="term" value="P:socially cooperative development"/>
    <property type="evidence" value="ECO:0000318"/>
    <property type="project" value="GO_Central"/>
</dbReference>
<evidence type="ECO:0000313" key="4">
    <source>
        <dbReference type="Proteomes" id="UP000001064"/>
    </source>
</evidence>
<protein>
    <recommendedName>
        <fullName evidence="5">Dickkopf N-terminal cysteine-rich domain-containing protein</fullName>
    </recommendedName>
</protein>
<feature type="signal peptide" evidence="2">
    <location>
        <begin position="1"/>
        <end position="20"/>
    </location>
</feature>
<dbReference type="AlphaFoldDB" id="F0ZMN0"/>
<dbReference type="OMA" id="HCGEGCN"/>
<reference evidence="4" key="1">
    <citation type="journal article" date="2011" name="Genome Biol.">
        <title>Comparative genomics of the social amoebae Dictyostelium discoideum and Dictyostelium purpureum.</title>
        <authorList>
            <consortium name="US DOE Joint Genome Institute (JGI-PGF)"/>
            <person name="Sucgang R."/>
            <person name="Kuo A."/>
            <person name="Tian X."/>
            <person name="Salerno W."/>
            <person name="Parikh A."/>
            <person name="Feasley C.L."/>
            <person name="Dalin E."/>
            <person name="Tu H."/>
            <person name="Huang E."/>
            <person name="Barry K."/>
            <person name="Lindquist E."/>
            <person name="Shapiro H."/>
            <person name="Bruce D."/>
            <person name="Schmutz J."/>
            <person name="Salamov A."/>
            <person name="Fey P."/>
            <person name="Gaudet P."/>
            <person name="Anjard C."/>
            <person name="Babu M.M."/>
            <person name="Basu S."/>
            <person name="Bushmanova Y."/>
            <person name="van der Wel H."/>
            <person name="Katoh-Kurasawa M."/>
            <person name="Dinh C."/>
            <person name="Coutinho P.M."/>
            <person name="Saito T."/>
            <person name="Elias M."/>
            <person name="Schaap P."/>
            <person name="Kay R.R."/>
            <person name="Henrissat B."/>
            <person name="Eichinger L."/>
            <person name="Rivero F."/>
            <person name="Putnam N.H."/>
            <person name="West C.M."/>
            <person name="Loomis W.F."/>
            <person name="Chisholm R.L."/>
            <person name="Shaulsky G."/>
            <person name="Strassmann J.E."/>
            <person name="Queller D.C."/>
            <person name="Kuspa A."/>
            <person name="Grigoriev I.V."/>
        </authorList>
    </citation>
    <scope>NUCLEOTIDE SEQUENCE [LARGE SCALE GENOMIC DNA]</scope>
    <source>
        <strain evidence="4">QSDP1</strain>
    </source>
</reference>
<dbReference type="InterPro" id="IPR001673">
    <property type="entry name" value="S_mold_repeat"/>
</dbReference>
<dbReference type="PANTHER" id="PTHR31797:SF4">
    <property type="entry name" value="DICKKOPF N-TERMINAL CYSTEINE-RICH DOMAIN-CONTAINING PROTEIN"/>
    <property type="match status" value="1"/>
</dbReference>